<dbReference type="EMBL" id="QDKL01000001">
    <property type="protein sequence ID" value="RZF22444.1"/>
    <property type="molecule type" value="Genomic_DNA"/>
</dbReference>
<protein>
    <submittedName>
        <fullName evidence="1">Uncharacterized protein</fullName>
    </submittedName>
</protein>
<proteinExistence type="predicted"/>
<gene>
    <name evidence="1" type="ORF">DAY19_01345</name>
</gene>
<evidence type="ECO:0000313" key="1">
    <source>
        <dbReference type="EMBL" id="RZF22444.1"/>
    </source>
</evidence>
<sequence length="261" mass="30055">MINLYVATLFSLLLHAILLGYVINDDSDQKLVQERPLKVKFKQVDVRKLGVKKAQDNNNLFGQLAYSKNDFKKVDQQVKSSRAAISKKKEKEVLELQKRGSIQRNQYIQKKISQESFKSANWSKQLDTIQGASVTFLPPKGISPDELNEFEKVFYAFYKRVATQYINSVQISVRNRINERPYVENSLRNASAQKLKAVVRYDELGNAEIVKILESSEDDDIHKIFENALGKMNKIPNIVKDLKDEDGKYYAIFSLSVNTRR</sequence>
<organism evidence="1 2">
    <name type="scientific">Halobacteriovorax vibrionivorans</name>
    <dbReference type="NCBI Taxonomy" id="2152716"/>
    <lineage>
        <taxon>Bacteria</taxon>
        <taxon>Pseudomonadati</taxon>
        <taxon>Bdellovibrionota</taxon>
        <taxon>Bacteriovoracia</taxon>
        <taxon>Bacteriovoracales</taxon>
        <taxon>Halobacteriovoraceae</taxon>
        <taxon>Halobacteriovorax</taxon>
    </lineage>
</organism>
<name>A0ABY0IIY4_9BACT</name>
<accession>A0ABY0IIY4</accession>
<comment type="caution">
    <text evidence="1">The sequence shown here is derived from an EMBL/GenBank/DDBJ whole genome shotgun (WGS) entry which is preliminary data.</text>
</comment>
<dbReference type="RefSeq" id="WP_133296856.1">
    <property type="nucleotide sequence ID" value="NZ_QDKL01000001.1"/>
</dbReference>
<evidence type="ECO:0000313" key="2">
    <source>
        <dbReference type="Proteomes" id="UP000443582"/>
    </source>
</evidence>
<dbReference type="Proteomes" id="UP000443582">
    <property type="component" value="Unassembled WGS sequence"/>
</dbReference>
<reference evidence="2" key="1">
    <citation type="journal article" date="2019" name="Int. J. Syst. Evol. Microbiol.">
        <title>Halobacteriovorax valvorus sp. nov., a novel prokaryotic predator isolated from coastal seawater of China.</title>
        <authorList>
            <person name="Chen M.-X."/>
        </authorList>
    </citation>
    <scope>NUCLEOTIDE SEQUENCE [LARGE SCALE GENOMIC DNA]</scope>
    <source>
        <strain evidence="2">BL9</strain>
    </source>
</reference>
<keyword evidence="2" id="KW-1185">Reference proteome</keyword>